<proteinExistence type="predicted"/>
<dbReference type="InParanoid" id="E3JDD5"/>
<accession>E3JDD5</accession>
<dbReference type="SUPFAM" id="SSF51735">
    <property type="entry name" value="NAD(P)-binding Rossmann-fold domains"/>
    <property type="match status" value="1"/>
</dbReference>
<dbReference type="EMBL" id="CP002299">
    <property type="protein sequence ID" value="ADP83568.1"/>
    <property type="molecule type" value="Genomic_DNA"/>
</dbReference>
<evidence type="ECO:0000313" key="4">
    <source>
        <dbReference type="Proteomes" id="UP000002484"/>
    </source>
</evidence>
<gene>
    <name evidence="3" type="ordered locus">FraEuI1c_5583</name>
</gene>
<dbReference type="PANTHER" id="PTHR43157">
    <property type="entry name" value="PHOSPHATIDYLINOSITOL-GLYCAN BIOSYNTHESIS CLASS F PROTEIN-RELATED"/>
    <property type="match status" value="1"/>
</dbReference>
<reference evidence="3 4" key="1">
    <citation type="submission" date="2010-10" db="EMBL/GenBank/DDBJ databases">
        <title>Complete sequence of Frankia sp. EuI1c.</title>
        <authorList>
            <consortium name="US DOE Joint Genome Institute"/>
            <person name="Lucas S."/>
            <person name="Copeland A."/>
            <person name="Lapidus A."/>
            <person name="Cheng J.-F."/>
            <person name="Bruce D."/>
            <person name="Goodwin L."/>
            <person name="Pitluck S."/>
            <person name="Chertkov O."/>
            <person name="Detter J.C."/>
            <person name="Han C."/>
            <person name="Tapia R."/>
            <person name="Land M."/>
            <person name="Hauser L."/>
            <person name="Jeffries C."/>
            <person name="Kyrpides N."/>
            <person name="Ivanova N."/>
            <person name="Mikhailova N."/>
            <person name="Beauchemin N."/>
            <person name="Sen A."/>
            <person name="Sur S.A."/>
            <person name="Gtari M."/>
            <person name="Wall L."/>
            <person name="Tisa L."/>
            <person name="Woyke T."/>
        </authorList>
    </citation>
    <scope>NUCLEOTIDE SEQUENCE [LARGE SCALE GENOMIC DNA]</scope>
    <source>
        <strain evidence="4">DSM 45817 / CECT 9037 / EuI1c</strain>
    </source>
</reference>
<feature type="domain" description="Ketoreductase" evidence="2">
    <location>
        <begin position="19"/>
        <end position="209"/>
    </location>
</feature>
<evidence type="ECO:0000259" key="2">
    <source>
        <dbReference type="SMART" id="SM00822"/>
    </source>
</evidence>
<keyword evidence="1" id="KW-0560">Oxidoreductase</keyword>
<keyword evidence="4" id="KW-1185">Reference proteome</keyword>
<dbReference type="AlphaFoldDB" id="E3JDD5"/>
<dbReference type="KEGG" id="fri:FraEuI1c_5583"/>
<dbReference type="SMART" id="SM00822">
    <property type="entry name" value="PKS_KR"/>
    <property type="match status" value="1"/>
</dbReference>
<dbReference type="HOGENOM" id="CLU_010194_44_5_11"/>
<dbReference type="eggNOG" id="COG1028">
    <property type="taxonomic scope" value="Bacteria"/>
</dbReference>
<dbReference type="InterPro" id="IPR036291">
    <property type="entry name" value="NAD(P)-bd_dom_sf"/>
</dbReference>
<name>E3JDD5_PSEI1</name>
<dbReference type="Pfam" id="PF00106">
    <property type="entry name" value="adh_short"/>
    <property type="match status" value="1"/>
</dbReference>
<evidence type="ECO:0000256" key="1">
    <source>
        <dbReference type="ARBA" id="ARBA00023002"/>
    </source>
</evidence>
<dbReference type="RefSeq" id="WP_013426686.1">
    <property type="nucleotide sequence ID" value="NC_014666.1"/>
</dbReference>
<dbReference type="Proteomes" id="UP000002484">
    <property type="component" value="Chromosome"/>
</dbReference>
<dbReference type="PRINTS" id="PR00081">
    <property type="entry name" value="GDHRDH"/>
</dbReference>
<dbReference type="OrthoDB" id="3237043at2"/>
<dbReference type="InterPro" id="IPR002347">
    <property type="entry name" value="SDR_fam"/>
</dbReference>
<dbReference type="STRING" id="298654.FraEuI1c_5583"/>
<dbReference type="PANTHER" id="PTHR43157:SF31">
    <property type="entry name" value="PHOSPHATIDYLINOSITOL-GLYCAN BIOSYNTHESIS CLASS F PROTEIN"/>
    <property type="match status" value="1"/>
</dbReference>
<dbReference type="InterPro" id="IPR057326">
    <property type="entry name" value="KR_dom"/>
</dbReference>
<protein>
    <submittedName>
        <fullName evidence="3">Short-chain dehydrogenase/reductase SDR</fullName>
    </submittedName>
</protein>
<dbReference type="GO" id="GO:0016491">
    <property type="term" value="F:oxidoreductase activity"/>
    <property type="evidence" value="ECO:0007669"/>
    <property type="project" value="UniProtKB-KW"/>
</dbReference>
<organism evidence="3 4">
    <name type="scientific">Pseudofrankia inefficax (strain DSM 45817 / CECT 9037 / DDB 130130 / EuI1c)</name>
    <name type="common">Frankia inefficax</name>
    <dbReference type="NCBI Taxonomy" id="298654"/>
    <lineage>
        <taxon>Bacteria</taxon>
        <taxon>Bacillati</taxon>
        <taxon>Actinomycetota</taxon>
        <taxon>Actinomycetes</taxon>
        <taxon>Frankiales</taxon>
        <taxon>Frankiaceae</taxon>
        <taxon>Pseudofrankia</taxon>
    </lineage>
</organism>
<dbReference type="Gene3D" id="3.40.50.720">
    <property type="entry name" value="NAD(P)-binding Rossmann-like Domain"/>
    <property type="match status" value="1"/>
</dbReference>
<sequence>MADTPNADPTTTGQPMAGKTVVITGASAGIGAAAASQLAALGARIIVLGRSPVKTAAVAEQTGATGVVADFARFADVRRAAAEVTELCPRIDVLINNAGGLFPGNTRTDDGHGTTVQVNHLAPFLLTGLLMPRLTETPGSRVVITSSVANIAGRIDLANLNRFPRILGQFRAYADSKLMNILFARELARRAAPGGPTATAVHPGLINSEFGRDAWIMRNCYRRPLGLVGKASTAANGAEPLVAVATRPDPETVNGAYLHRFRPRDRFLTPAQARDPDLARELWDLSAKLVDLPG</sequence>
<evidence type="ECO:0000313" key="3">
    <source>
        <dbReference type="EMBL" id="ADP83568.1"/>
    </source>
</evidence>